<gene>
    <name evidence="2" type="ORF">C1SCF055_LOCUS26814</name>
</gene>
<dbReference type="EMBL" id="CAMXCT030002827">
    <property type="protein sequence ID" value="CAL4788022.1"/>
    <property type="molecule type" value="Genomic_DNA"/>
</dbReference>
<dbReference type="EMBL" id="CAMXCT010002827">
    <property type="protein sequence ID" value="CAI4000710.1"/>
    <property type="molecule type" value="Genomic_DNA"/>
</dbReference>
<accession>A0A9P1CZW3</accession>
<evidence type="ECO:0000313" key="4">
    <source>
        <dbReference type="Proteomes" id="UP001152797"/>
    </source>
</evidence>
<evidence type="ECO:0000313" key="2">
    <source>
        <dbReference type="EMBL" id="CAI4000710.1"/>
    </source>
</evidence>
<dbReference type="EMBL" id="CAMXCT020002827">
    <property type="protein sequence ID" value="CAL1154085.1"/>
    <property type="molecule type" value="Genomic_DNA"/>
</dbReference>
<organism evidence="2">
    <name type="scientific">Cladocopium goreaui</name>
    <dbReference type="NCBI Taxonomy" id="2562237"/>
    <lineage>
        <taxon>Eukaryota</taxon>
        <taxon>Sar</taxon>
        <taxon>Alveolata</taxon>
        <taxon>Dinophyceae</taxon>
        <taxon>Suessiales</taxon>
        <taxon>Symbiodiniaceae</taxon>
        <taxon>Cladocopium</taxon>
    </lineage>
</organism>
<dbReference type="AlphaFoldDB" id="A0A9P1CZW3"/>
<proteinExistence type="predicted"/>
<sequence>MRFLVWILLHAAAELPSNCDAPDFTVMLVRSRAYYRSGFFELSDSERVARILESRELIKEICPAALLQAILLKLEENLVYQTDAFQSLMAQYTLYLHEAIRNEKITPDEMKTWPLDEGVQRVMNISEALAQKRSLSSAMVMNYCQMIDRFGTSHELDWILEPPFGESRGDGGDGGDDTGDTGLLTDTDFYIYQVDWPWCAPLKDEVLAKVRRAVRKLHVISYSAGPRREEQTAYFKYIADHWENLPDFTIFVHPDADEHQGSQFLALRRALKLIKTQSKFAQEALGYYPLAQQMVIEPMRVWGKDFAPIWQRFWHRVFGHPWTDMGLGPPRCKWQKHVGYYLLGHAGHTGRTRTSLPAAKATCAQLDEECLGVTCLSPLEPAELDELGEVPLFRDRWGRHSCTARRGAEGLQESPEREVAEVSYIKSCRSAHNADASVAASATAGSTYRAVNNSFLFGYAAGDEVVRGELEARRRCDELGEDCAGFTCESFIPLTKSTTKQGYADAQKAQSCTVRAGSELIQSPSSEFTFVKIPPSADLQKSVSRVTSKTNASRVFQFYTGSQSIVRKDRLQWWPLEEIENFAADGVWCSSTTGLFEAVWHRMFGEPLSQHARESDPALPLYLKWEIPTFFSYGDEEVI</sequence>
<keyword evidence="4" id="KW-1185">Reference proteome</keyword>
<evidence type="ECO:0000256" key="1">
    <source>
        <dbReference type="SAM" id="SignalP"/>
    </source>
</evidence>
<reference evidence="2" key="1">
    <citation type="submission" date="2022-10" db="EMBL/GenBank/DDBJ databases">
        <authorList>
            <person name="Chen Y."/>
            <person name="Dougan E. K."/>
            <person name="Chan C."/>
            <person name="Rhodes N."/>
            <person name="Thang M."/>
        </authorList>
    </citation>
    <scope>NUCLEOTIDE SEQUENCE</scope>
</reference>
<dbReference type="Proteomes" id="UP001152797">
    <property type="component" value="Unassembled WGS sequence"/>
</dbReference>
<dbReference type="InterPro" id="IPR021838">
    <property type="entry name" value="DUF3431"/>
</dbReference>
<feature type="signal peptide" evidence="1">
    <location>
        <begin position="1"/>
        <end position="19"/>
    </location>
</feature>
<name>A0A9P1CZW3_9DINO</name>
<evidence type="ECO:0000313" key="3">
    <source>
        <dbReference type="EMBL" id="CAL4788022.1"/>
    </source>
</evidence>
<dbReference type="Pfam" id="PF11913">
    <property type="entry name" value="DUF3431"/>
    <property type="match status" value="1"/>
</dbReference>
<comment type="caution">
    <text evidence="2">The sequence shown here is derived from an EMBL/GenBank/DDBJ whole genome shotgun (WGS) entry which is preliminary data.</text>
</comment>
<keyword evidence="1" id="KW-0732">Signal</keyword>
<protein>
    <submittedName>
        <fullName evidence="2">Uncharacterized protein</fullName>
    </submittedName>
</protein>
<dbReference type="OrthoDB" id="426718at2759"/>
<feature type="chain" id="PRO_5043271017" evidence="1">
    <location>
        <begin position="20"/>
        <end position="639"/>
    </location>
</feature>
<reference evidence="3 4" key="2">
    <citation type="submission" date="2024-05" db="EMBL/GenBank/DDBJ databases">
        <authorList>
            <person name="Chen Y."/>
            <person name="Shah S."/>
            <person name="Dougan E. K."/>
            <person name="Thang M."/>
            <person name="Chan C."/>
        </authorList>
    </citation>
    <scope>NUCLEOTIDE SEQUENCE [LARGE SCALE GENOMIC DNA]</scope>
</reference>